<protein>
    <submittedName>
        <fullName evidence="1">Uncharacterized protein</fullName>
    </submittedName>
</protein>
<sequence>MGSYFSRRSEQKTIIVSPAVTKLVVNEETGTVEHVAPVVSGETGTVEHVEPVASGPTDTVEHVVEIVTGDTGTVEYIVPIATGDTGTVEPITKEEIVTAFITPLAKLVEVPEASNENVVSAKRHKKNKKY</sequence>
<dbReference type="EMBL" id="MN740184">
    <property type="protein sequence ID" value="QHT92431.1"/>
    <property type="molecule type" value="Genomic_DNA"/>
</dbReference>
<proteinExistence type="predicted"/>
<accession>A0A6C0IGR7</accession>
<organism evidence="1">
    <name type="scientific">viral metagenome</name>
    <dbReference type="NCBI Taxonomy" id="1070528"/>
    <lineage>
        <taxon>unclassified sequences</taxon>
        <taxon>metagenomes</taxon>
        <taxon>organismal metagenomes</taxon>
    </lineage>
</organism>
<evidence type="ECO:0000313" key="1">
    <source>
        <dbReference type="EMBL" id="QHT92431.1"/>
    </source>
</evidence>
<reference evidence="1" key="1">
    <citation type="journal article" date="2020" name="Nature">
        <title>Giant virus diversity and host interactions through global metagenomics.</title>
        <authorList>
            <person name="Schulz F."/>
            <person name="Roux S."/>
            <person name="Paez-Espino D."/>
            <person name="Jungbluth S."/>
            <person name="Walsh D.A."/>
            <person name="Denef V.J."/>
            <person name="McMahon K.D."/>
            <person name="Konstantinidis K.T."/>
            <person name="Eloe-Fadrosh E.A."/>
            <person name="Kyrpides N.C."/>
            <person name="Woyke T."/>
        </authorList>
    </citation>
    <scope>NUCLEOTIDE SEQUENCE</scope>
    <source>
        <strain evidence="1">GVMAG-M-3300023184-88</strain>
    </source>
</reference>
<name>A0A6C0IGR7_9ZZZZ</name>
<dbReference type="AlphaFoldDB" id="A0A6C0IGR7"/>